<dbReference type="GO" id="GO:0000160">
    <property type="term" value="P:phosphorelay signal transduction system"/>
    <property type="evidence" value="ECO:0007669"/>
    <property type="project" value="InterPro"/>
</dbReference>
<evidence type="ECO:0000313" key="3">
    <source>
        <dbReference type="EMBL" id="QAR32209.1"/>
    </source>
</evidence>
<dbReference type="AlphaFoldDB" id="A0A410JVX8"/>
<dbReference type="OrthoDB" id="9793549at2"/>
<dbReference type="KEGG" id="gtl:EP073_01990"/>
<dbReference type="InterPro" id="IPR011006">
    <property type="entry name" value="CheY-like_superfamily"/>
</dbReference>
<dbReference type="PANTHER" id="PTHR44520:SF2">
    <property type="entry name" value="RESPONSE REGULATOR RCP1"/>
    <property type="match status" value="1"/>
</dbReference>
<feature type="modified residue" description="4-aspartylphosphate" evidence="1">
    <location>
        <position position="68"/>
    </location>
</feature>
<reference evidence="3 4" key="1">
    <citation type="submission" date="2019-01" db="EMBL/GenBank/DDBJ databases">
        <title>Geovibrio thiophilus DSM 11263, complete genome.</title>
        <authorList>
            <person name="Spring S."/>
            <person name="Bunk B."/>
            <person name="Sproer C."/>
        </authorList>
    </citation>
    <scope>NUCLEOTIDE SEQUENCE [LARGE SCALE GENOMIC DNA]</scope>
    <source>
        <strain evidence="3 4">DSM 11263</strain>
    </source>
</reference>
<dbReference type="PROSITE" id="PS50110">
    <property type="entry name" value="RESPONSE_REGULATORY"/>
    <property type="match status" value="1"/>
</dbReference>
<dbReference type="InterPro" id="IPR052893">
    <property type="entry name" value="TCS_response_regulator"/>
</dbReference>
<proteinExistence type="predicted"/>
<sequence length="147" mass="16701">MGLQRNVPFEILLVEDNAGDARLLKEAFRDIETPCGISVVKDGVDALRFLYRQDEFFSSPRPDLILLDLNLPRKDGREVLAEIKKNESVKSIPVIVLTTSSSDKDIQTAYGLHANSYIKKPVDLDEFEHVVKTIEQFWLRLAFLPEG</sequence>
<protein>
    <submittedName>
        <fullName evidence="3">Response regulator</fullName>
    </submittedName>
</protein>
<dbReference type="InterPro" id="IPR001789">
    <property type="entry name" value="Sig_transdc_resp-reg_receiver"/>
</dbReference>
<name>A0A410JVX8_9BACT</name>
<dbReference type="EMBL" id="CP035108">
    <property type="protein sequence ID" value="QAR32209.1"/>
    <property type="molecule type" value="Genomic_DNA"/>
</dbReference>
<dbReference type="RefSeq" id="WP_128465496.1">
    <property type="nucleotide sequence ID" value="NZ_CP035108.1"/>
</dbReference>
<organism evidence="3 4">
    <name type="scientific">Geovibrio thiophilus</name>
    <dbReference type="NCBI Taxonomy" id="139438"/>
    <lineage>
        <taxon>Bacteria</taxon>
        <taxon>Pseudomonadati</taxon>
        <taxon>Deferribacterota</taxon>
        <taxon>Deferribacteres</taxon>
        <taxon>Deferribacterales</taxon>
        <taxon>Geovibrionaceae</taxon>
        <taxon>Geovibrio</taxon>
    </lineage>
</organism>
<accession>A0A410JVX8</accession>
<evidence type="ECO:0000259" key="2">
    <source>
        <dbReference type="PROSITE" id="PS50110"/>
    </source>
</evidence>
<feature type="domain" description="Response regulatory" evidence="2">
    <location>
        <begin position="10"/>
        <end position="135"/>
    </location>
</feature>
<keyword evidence="1" id="KW-0597">Phosphoprotein</keyword>
<evidence type="ECO:0000313" key="4">
    <source>
        <dbReference type="Proteomes" id="UP000287502"/>
    </source>
</evidence>
<dbReference type="Proteomes" id="UP000287502">
    <property type="component" value="Chromosome"/>
</dbReference>
<dbReference type="SUPFAM" id="SSF52172">
    <property type="entry name" value="CheY-like"/>
    <property type="match status" value="1"/>
</dbReference>
<dbReference type="Gene3D" id="3.40.50.2300">
    <property type="match status" value="1"/>
</dbReference>
<evidence type="ECO:0000256" key="1">
    <source>
        <dbReference type="PROSITE-ProRule" id="PRU00169"/>
    </source>
</evidence>
<dbReference type="Pfam" id="PF00072">
    <property type="entry name" value="Response_reg"/>
    <property type="match status" value="1"/>
</dbReference>
<gene>
    <name evidence="3" type="ORF">EP073_01990</name>
</gene>
<keyword evidence="4" id="KW-1185">Reference proteome</keyword>
<dbReference type="SMART" id="SM00448">
    <property type="entry name" value="REC"/>
    <property type="match status" value="1"/>
</dbReference>
<dbReference type="CDD" id="cd17557">
    <property type="entry name" value="REC_Rcp-like"/>
    <property type="match status" value="1"/>
</dbReference>
<dbReference type="PANTHER" id="PTHR44520">
    <property type="entry name" value="RESPONSE REGULATOR RCP1-RELATED"/>
    <property type="match status" value="1"/>
</dbReference>